<gene>
    <name evidence="2" type="ORF">WJX73_007230</name>
</gene>
<dbReference type="InterPro" id="IPR003347">
    <property type="entry name" value="JmjC_dom"/>
</dbReference>
<name>A0AAW1P353_9CHLO</name>
<evidence type="ECO:0000313" key="3">
    <source>
        <dbReference type="Proteomes" id="UP001465755"/>
    </source>
</evidence>
<comment type="caution">
    <text evidence="2">The sequence shown here is derived from an EMBL/GenBank/DDBJ whole genome shotgun (WGS) entry which is preliminary data.</text>
</comment>
<dbReference type="Gene3D" id="2.60.120.650">
    <property type="entry name" value="Cupin"/>
    <property type="match status" value="2"/>
</dbReference>
<dbReference type="EMBL" id="JALJOQ010000060">
    <property type="protein sequence ID" value="KAK9803351.1"/>
    <property type="molecule type" value="Genomic_DNA"/>
</dbReference>
<dbReference type="Pfam" id="PF02375">
    <property type="entry name" value="JmjN"/>
    <property type="match status" value="1"/>
</dbReference>
<reference evidence="2 3" key="1">
    <citation type="journal article" date="2024" name="Nat. Commun.">
        <title>Phylogenomics reveals the evolutionary origins of lichenization in chlorophyte algae.</title>
        <authorList>
            <person name="Puginier C."/>
            <person name="Libourel C."/>
            <person name="Otte J."/>
            <person name="Skaloud P."/>
            <person name="Haon M."/>
            <person name="Grisel S."/>
            <person name="Petersen M."/>
            <person name="Berrin J.G."/>
            <person name="Delaux P.M."/>
            <person name="Dal Grande F."/>
            <person name="Keller J."/>
        </authorList>
    </citation>
    <scope>NUCLEOTIDE SEQUENCE [LARGE SCALE GENOMIC DNA]</scope>
    <source>
        <strain evidence="2 3">SAG 2036</strain>
    </source>
</reference>
<evidence type="ECO:0000313" key="2">
    <source>
        <dbReference type="EMBL" id="KAK9803351.1"/>
    </source>
</evidence>
<dbReference type="GO" id="GO:0000785">
    <property type="term" value="C:chromatin"/>
    <property type="evidence" value="ECO:0007669"/>
    <property type="project" value="TreeGrafter"/>
</dbReference>
<dbReference type="SMART" id="SM00545">
    <property type="entry name" value="JmjN"/>
    <property type="match status" value="1"/>
</dbReference>
<proteinExistence type="predicted"/>
<feature type="domain" description="JmjN" evidence="1">
    <location>
        <begin position="11"/>
        <end position="44"/>
    </location>
</feature>
<dbReference type="Pfam" id="PF02373">
    <property type="entry name" value="JmjC"/>
    <property type="match status" value="1"/>
</dbReference>
<protein>
    <recommendedName>
        <fullName evidence="1">JmjN domain-containing protein</fullName>
    </recommendedName>
</protein>
<dbReference type="GO" id="GO:0032452">
    <property type="term" value="F:histone demethylase activity"/>
    <property type="evidence" value="ECO:0007669"/>
    <property type="project" value="TreeGrafter"/>
</dbReference>
<dbReference type="InterPro" id="IPR003349">
    <property type="entry name" value="JmjN"/>
</dbReference>
<dbReference type="Proteomes" id="UP001465755">
    <property type="component" value="Unassembled WGS sequence"/>
</dbReference>
<accession>A0AAW1P353</accession>
<dbReference type="AlphaFoldDB" id="A0AAW1P353"/>
<evidence type="ECO:0000259" key="1">
    <source>
        <dbReference type="SMART" id="SM00545"/>
    </source>
</evidence>
<dbReference type="GO" id="GO:0010468">
    <property type="term" value="P:regulation of gene expression"/>
    <property type="evidence" value="ECO:0007669"/>
    <property type="project" value="TreeGrafter"/>
</dbReference>
<organism evidence="2 3">
    <name type="scientific">Symbiochloris irregularis</name>
    <dbReference type="NCBI Taxonomy" id="706552"/>
    <lineage>
        <taxon>Eukaryota</taxon>
        <taxon>Viridiplantae</taxon>
        <taxon>Chlorophyta</taxon>
        <taxon>core chlorophytes</taxon>
        <taxon>Trebouxiophyceae</taxon>
        <taxon>Trebouxiales</taxon>
        <taxon>Trebouxiaceae</taxon>
        <taxon>Symbiochloris</taxon>
    </lineage>
</organism>
<dbReference type="PANTHER" id="PTHR10694">
    <property type="entry name" value="LYSINE-SPECIFIC DEMETHYLASE"/>
    <property type="match status" value="1"/>
</dbReference>
<keyword evidence="3" id="KW-1185">Reference proteome</keyword>
<dbReference type="GO" id="GO:0005634">
    <property type="term" value="C:nucleus"/>
    <property type="evidence" value="ECO:0007669"/>
    <property type="project" value="TreeGrafter"/>
</dbReference>
<sequence>MSFVCSQGIPSVPTFYPTEAEFADPLRYIYSIRAEAERHKGEREKHEHRRNALAEADPTKGAQLLTDEGLKVNALEGIKPLMRGLQEHGVDGALAGRPQGALQVAGIPVQRLVHEEGSFAITFPNAYHAGFKTAAGVYRAEAASLYPQQTALRPLCGRQAVTLGKKQEPC</sequence>